<reference evidence="1" key="2">
    <citation type="journal article" date="2021" name="PeerJ">
        <title>Extensive microbial diversity within the chicken gut microbiome revealed by metagenomics and culture.</title>
        <authorList>
            <person name="Gilroy R."/>
            <person name="Ravi A."/>
            <person name="Getino M."/>
            <person name="Pursley I."/>
            <person name="Horton D.L."/>
            <person name="Alikhan N.F."/>
            <person name="Baker D."/>
            <person name="Gharbi K."/>
            <person name="Hall N."/>
            <person name="Watson M."/>
            <person name="Adriaenssens E.M."/>
            <person name="Foster-Nyarko E."/>
            <person name="Jarju S."/>
            <person name="Secka A."/>
            <person name="Antonio M."/>
            <person name="Oren A."/>
            <person name="Chaudhuri R.R."/>
            <person name="La Ragione R."/>
            <person name="Hildebrand F."/>
            <person name="Pallen M.J."/>
        </authorList>
    </citation>
    <scope>NUCLEOTIDE SEQUENCE</scope>
    <source>
        <strain evidence="1">D3-1215</strain>
    </source>
</reference>
<dbReference type="EMBL" id="JADIMR010000013">
    <property type="protein sequence ID" value="MBO8446317.1"/>
    <property type="molecule type" value="Genomic_DNA"/>
</dbReference>
<organism evidence="1 2">
    <name type="scientific">Candidatus Enterocola intestinipullorum</name>
    <dbReference type="NCBI Taxonomy" id="2840783"/>
    <lineage>
        <taxon>Bacteria</taxon>
        <taxon>Pseudomonadati</taxon>
        <taxon>Bacteroidota</taxon>
        <taxon>Bacteroidia</taxon>
        <taxon>Bacteroidales</taxon>
        <taxon>Candidatus Enterocola</taxon>
    </lineage>
</organism>
<name>A0A9D9EFG9_9BACT</name>
<gene>
    <name evidence="1" type="ORF">IAC32_01025</name>
</gene>
<sequence length="71" mass="8228">MLKIFLAILVILLPAVLLMGHRIFFTKKGKFPPIHVDTNPALRKRGIRCVQTQDREARKPNPHKIEMVKKD</sequence>
<dbReference type="AlphaFoldDB" id="A0A9D9EFG9"/>
<evidence type="ECO:0000313" key="2">
    <source>
        <dbReference type="Proteomes" id="UP000823637"/>
    </source>
</evidence>
<dbReference type="Proteomes" id="UP000823637">
    <property type="component" value="Unassembled WGS sequence"/>
</dbReference>
<protein>
    <submittedName>
        <fullName evidence="1">Uncharacterized protein</fullName>
    </submittedName>
</protein>
<comment type="caution">
    <text evidence="1">The sequence shown here is derived from an EMBL/GenBank/DDBJ whole genome shotgun (WGS) entry which is preliminary data.</text>
</comment>
<evidence type="ECO:0000313" key="1">
    <source>
        <dbReference type="EMBL" id="MBO8446317.1"/>
    </source>
</evidence>
<proteinExistence type="predicted"/>
<accession>A0A9D9EFG9</accession>
<reference evidence="1" key="1">
    <citation type="submission" date="2020-10" db="EMBL/GenBank/DDBJ databases">
        <authorList>
            <person name="Gilroy R."/>
        </authorList>
    </citation>
    <scope>NUCLEOTIDE SEQUENCE</scope>
    <source>
        <strain evidence="1">D3-1215</strain>
    </source>
</reference>